<dbReference type="AlphaFoldDB" id="A0AAN8FWA3"/>
<dbReference type="EMBL" id="WIXE01005263">
    <property type="protein sequence ID" value="KAK5982332.1"/>
    <property type="molecule type" value="Genomic_DNA"/>
</dbReference>
<evidence type="ECO:0000256" key="4">
    <source>
        <dbReference type="ARBA" id="ARBA00023239"/>
    </source>
</evidence>
<proteinExistence type="predicted"/>
<dbReference type="InterPro" id="IPR045025">
    <property type="entry name" value="HACL1-like"/>
</dbReference>
<evidence type="ECO:0000256" key="3">
    <source>
        <dbReference type="ARBA" id="ARBA00022842"/>
    </source>
</evidence>
<reference evidence="5 6" key="1">
    <citation type="submission" date="2019-10" db="EMBL/GenBank/DDBJ databases">
        <title>Assembly and Annotation for the nematode Trichostrongylus colubriformis.</title>
        <authorList>
            <person name="Martin J."/>
        </authorList>
    </citation>
    <scope>NUCLEOTIDE SEQUENCE [LARGE SCALE GENOMIC DNA]</scope>
    <source>
        <strain evidence="5">G859</strain>
        <tissue evidence="5">Whole worm</tissue>
    </source>
</reference>
<dbReference type="GO" id="GO:0001561">
    <property type="term" value="P:fatty acid alpha-oxidation"/>
    <property type="evidence" value="ECO:0007669"/>
    <property type="project" value="TreeGrafter"/>
</dbReference>
<gene>
    <name evidence="5" type="ORF">GCK32_015437</name>
</gene>
<accession>A0AAN8FWA3</accession>
<name>A0AAN8FWA3_TRICO</name>
<dbReference type="GO" id="GO:0005777">
    <property type="term" value="C:peroxisome"/>
    <property type="evidence" value="ECO:0007669"/>
    <property type="project" value="TreeGrafter"/>
</dbReference>
<evidence type="ECO:0000256" key="2">
    <source>
        <dbReference type="ARBA" id="ARBA00022723"/>
    </source>
</evidence>
<dbReference type="GO" id="GO:0030976">
    <property type="term" value="F:thiamine pyrophosphate binding"/>
    <property type="evidence" value="ECO:0007669"/>
    <property type="project" value="InterPro"/>
</dbReference>
<organism evidence="5 6">
    <name type="scientific">Trichostrongylus colubriformis</name>
    <name type="common">Black scour worm</name>
    <dbReference type="NCBI Taxonomy" id="6319"/>
    <lineage>
        <taxon>Eukaryota</taxon>
        <taxon>Metazoa</taxon>
        <taxon>Ecdysozoa</taxon>
        <taxon>Nematoda</taxon>
        <taxon>Chromadorea</taxon>
        <taxon>Rhabditida</taxon>
        <taxon>Rhabditina</taxon>
        <taxon>Rhabditomorpha</taxon>
        <taxon>Strongyloidea</taxon>
        <taxon>Trichostrongylidae</taxon>
        <taxon>Trichostrongylus</taxon>
    </lineage>
</organism>
<keyword evidence="6" id="KW-1185">Reference proteome</keyword>
<keyword evidence="2" id="KW-0479">Metal-binding</keyword>
<evidence type="ECO:0000313" key="6">
    <source>
        <dbReference type="Proteomes" id="UP001331761"/>
    </source>
</evidence>
<dbReference type="GO" id="GO:0016829">
    <property type="term" value="F:lyase activity"/>
    <property type="evidence" value="ECO:0007669"/>
    <property type="project" value="UniProtKB-KW"/>
</dbReference>
<sequence>RTESPAELGILPLLFRDIVERMAADHSIPLNYYAAYTPIRKFLEENDVLVVNEGANTMDIGRTMMPSVLPRRRLDAGTFGRQRIPINPV</sequence>
<dbReference type="PANTHER" id="PTHR43710">
    <property type="entry name" value="2-HYDROXYACYL-COA LYASE"/>
    <property type="match status" value="1"/>
</dbReference>
<keyword evidence="3" id="KW-0460">Magnesium</keyword>
<dbReference type="PANTHER" id="PTHR43710:SF2">
    <property type="entry name" value="2-HYDROXYACYL-COA LYASE 1"/>
    <property type="match status" value="1"/>
</dbReference>
<evidence type="ECO:0000313" key="5">
    <source>
        <dbReference type="EMBL" id="KAK5982332.1"/>
    </source>
</evidence>
<comment type="caution">
    <text evidence="5">The sequence shown here is derived from an EMBL/GenBank/DDBJ whole genome shotgun (WGS) entry which is preliminary data.</text>
</comment>
<dbReference type="GO" id="GO:0046872">
    <property type="term" value="F:metal ion binding"/>
    <property type="evidence" value="ECO:0007669"/>
    <property type="project" value="UniProtKB-KW"/>
</dbReference>
<keyword evidence="4" id="KW-0456">Lyase</keyword>
<dbReference type="Gene3D" id="3.40.50.970">
    <property type="match status" value="1"/>
</dbReference>
<feature type="non-terminal residue" evidence="5">
    <location>
        <position position="1"/>
    </location>
</feature>
<comment type="cofactor">
    <cofactor evidence="1">
        <name>thiamine diphosphate</name>
        <dbReference type="ChEBI" id="CHEBI:58937"/>
    </cofactor>
</comment>
<evidence type="ECO:0000256" key="1">
    <source>
        <dbReference type="ARBA" id="ARBA00001964"/>
    </source>
</evidence>
<dbReference type="Proteomes" id="UP001331761">
    <property type="component" value="Unassembled WGS sequence"/>
</dbReference>
<protein>
    <submittedName>
        <fullName evidence="5">Uncharacterized protein</fullName>
    </submittedName>
</protein>